<feature type="domain" description="Reverse transcriptase/retrotransposon-derived protein RNase H-like" evidence="7">
    <location>
        <begin position="94"/>
        <end position="188"/>
    </location>
</feature>
<keyword evidence="2" id="KW-0548">Nucleotidyltransferase</keyword>
<evidence type="ECO:0000256" key="2">
    <source>
        <dbReference type="ARBA" id="ARBA00022695"/>
    </source>
</evidence>
<dbReference type="EMBL" id="GGMS01000198">
    <property type="protein sequence ID" value="MBY69401.1"/>
    <property type="molecule type" value="Transcribed_RNA"/>
</dbReference>
<protein>
    <recommendedName>
        <fullName evidence="1">RNA-directed DNA polymerase</fullName>
        <ecNumber evidence="1">2.7.7.49</ecNumber>
    </recommendedName>
</protein>
<dbReference type="FunFam" id="3.30.70.270:FF:000020">
    <property type="entry name" value="Transposon Tf2-6 polyprotein-like Protein"/>
    <property type="match status" value="1"/>
</dbReference>
<dbReference type="SUPFAM" id="SSF56672">
    <property type="entry name" value="DNA/RNA polymerases"/>
    <property type="match status" value="1"/>
</dbReference>
<proteinExistence type="predicted"/>
<evidence type="ECO:0000256" key="3">
    <source>
        <dbReference type="ARBA" id="ARBA00022722"/>
    </source>
</evidence>
<dbReference type="InterPro" id="IPR050951">
    <property type="entry name" value="Retrovirus_Pol_polyprotein"/>
</dbReference>
<dbReference type="GO" id="GO:0003964">
    <property type="term" value="F:RNA-directed DNA polymerase activity"/>
    <property type="evidence" value="ECO:0007669"/>
    <property type="project" value="UniProtKB-KW"/>
</dbReference>
<sequence length="210" mass="24569">MFERFRQFNLKLQPLKFEFLRKEVAYLEHIITDRSVQLDPKTTNCVVQFPVSKEAKEVKYFFGLAVYYRCFIQNFSQIVKSLTNLLKKDTIFLWTGHCQNSFEELKRLLSQIPILQYSETSRPLVVMTDAIGAVLSQGKIGADLSITYISHTLSKAEKNYNTTEKELLAIIWAIKQFRPYIFGQQFTVITDHKLLTWLFTLKEPIARILT</sequence>
<dbReference type="InterPro" id="IPR043502">
    <property type="entry name" value="DNA/RNA_pol_sf"/>
</dbReference>
<accession>A0A2S2PVB5</accession>
<dbReference type="AlphaFoldDB" id="A0A2S2PVB5"/>
<dbReference type="InterPro" id="IPR041577">
    <property type="entry name" value="RT_RNaseH_2"/>
</dbReference>
<dbReference type="PANTHER" id="PTHR37984">
    <property type="entry name" value="PROTEIN CBG26694"/>
    <property type="match status" value="1"/>
</dbReference>
<keyword evidence="6" id="KW-0511">Multifunctional enzyme</keyword>
<dbReference type="Gene3D" id="3.30.70.270">
    <property type="match status" value="1"/>
</dbReference>
<dbReference type="EC" id="2.7.7.49" evidence="1"/>
<dbReference type="Pfam" id="PF17919">
    <property type="entry name" value="RT_RNaseH_2"/>
    <property type="match status" value="1"/>
</dbReference>
<evidence type="ECO:0000256" key="1">
    <source>
        <dbReference type="ARBA" id="ARBA00012493"/>
    </source>
</evidence>
<name>A0A2S2PVB5_9HEMI</name>
<dbReference type="PANTHER" id="PTHR37984:SF5">
    <property type="entry name" value="PROTEIN NYNRIN-LIKE"/>
    <property type="match status" value="1"/>
</dbReference>
<dbReference type="InterPro" id="IPR043128">
    <property type="entry name" value="Rev_trsase/Diguanyl_cyclase"/>
</dbReference>
<dbReference type="FunFam" id="3.10.20.370:FF:000001">
    <property type="entry name" value="Retrovirus-related Pol polyprotein from transposon 17.6-like protein"/>
    <property type="match status" value="1"/>
</dbReference>
<reference evidence="8" key="1">
    <citation type="submission" date="2018-04" db="EMBL/GenBank/DDBJ databases">
        <title>Transcriptome assembly of Sipha flava.</title>
        <authorList>
            <person name="Scully E.D."/>
            <person name="Geib S.M."/>
            <person name="Palmer N.A."/>
            <person name="Koch K."/>
            <person name="Bradshaw J."/>
            <person name="Heng-Moss T."/>
            <person name="Sarath G."/>
        </authorList>
    </citation>
    <scope>NUCLEOTIDE SEQUENCE</scope>
</reference>
<gene>
    <name evidence="8" type="primary">POL_24</name>
    <name evidence="8" type="ORF">g.80941</name>
</gene>
<dbReference type="Gene3D" id="3.10.20.370">
    <property type="match status" value="1"/>
</dbReference>
<dbReference type="GO" id="GO:0004519">
    <property type="term" value="F:endonuclease activity"/>
    <property type="evidence" value="ECO:0007669"/>
    <property type="project" value="UniProtKB-KW"/>
</dbReference>
<evidence type="ECO:0000259" key="7">
    <source>
        <dbReference type="Pfam" id="PF17919"/>
    </source>
</evidence>
<keyword evidence="4" id="KW-0378">Hydrolase</keyword>
<keyword evidence="2" id="KW-0808">Transferase</keyword>
<keyword evidence="3" id="KW-0540">Nuclease</keyword>
<keyword evidence="5" id="KW-0695">RNA-directed DNA polymerase</keyword>
<keyword evidence="4" id="KW-0255">Endonuclease</keyword>
<organism evidence="8">
    <name type="scientific">Sipha flava</name>
    <name type="common">yellow sugarcane aphid</name>
    <dbReference type="NCBI Taxonomy" id="143950"/>
    <lineage>
        <taxon>Eukaryota</taxon>
        <taxon>Metazoa</taxon>
        <taxon>Ecdysozoa</taxon>
        <taxon>Arthropoda</taxon>
        <taxon>Hexapoda</taxon>
        <taxon>Insecta</taxon>
        <taxon>Pterygota</taxon>
        <taxon>Neoptera</taxon>
        <taxon>Paraneoptera</taxon>
        <taxon>Hemiptera</taxon>
        <taxon>Sternorrhyncha</taxon>
        <taxon>Aphidomorpha</taxon>
        <taxon>Aphidoidea</taxon>
        <taxon>Aphididae</taxon>
        <taxon>Sipha</taxon>
    </lineage>
</organism>
<dbReference type="CDD" id="cd09274">
    <property type="entry name" value="RNase_HI_RT_Ty3"/>
    <property type="match status" value="1"/>
</dbReference>
<evidence type="ECO:0000256" key="6">
    <source>
        <dbReference type="ARBA" id="ARBA00023268"/>
    </source>
</evidence>
<evidence type="ECO:0000256" key="4">
    <source>
        <dbReference type="ARBA" id="ARBA00022759"/>
    </source>
</evidence>
<evidence type="ECO:0000313" key="8">
    <source>
        <dbReference type="EMBL" id="MBY69401.1"/>
    </source>
</evidence>
<evidence type="ECO:0000256" key="5">
    <source>
        <dbReference type="ARBA" id="ARBA00022918"/>
    </source>
</evidence>